<reference evidence="1 2" key="1">
    <citation type="submission" date="2021-04" db="EMBL/GenBank/DDBJ databases">
        <authorList>
            <person name="Rakotoarivonina H."/>
        </authorList>
    </citation>
    <scope>NUCLEOTIDE SEQUENCE [LARGE SCALE GENOMIC DNA]</scope>
    <source>
        <strain evidence="1 2">XE</strain>
    </source>
</reference>
<gene>
    <name evidence="1" type="primary">txxe 2538</name>
    <name evidence="1" type="ORF">TXXE_10565</name>
</gene>
<sequence>MTVMFPVVV</sequence>
<dbReference type="Proteomes" id="UP000681526">
    <property type="component" value="Unassembled WGS sequence"/>
</dbReference>
<protein>
    <submittedName>
        <fullName evidence="1">Uncharacterized protein</fullName>
    </submittedName>
</protein>
<evidence type="ECO:0000313" key="1">
    <source>
        <dbReference type="EMBL" id="CAG5087069.1"/>
    </source>
</evidence>
<keyword evidence="2" id="KW-1185">Reference proteome</keyword>
<comment type="caution">
    <text evidence="1">The sequence shown here is derived from an EMBL/GenBank/DDBJ whole genome shotgun (WGS) entry which is preliminary data.</text>
</comment>
<organism evidence="1 2">
    <name type="scientific">Thermobacillus xylanilyticus</name>
    <dbReference type="NCBI Taxonomy" id="76633"/>
    <lineage>
        <taxon>Bacteria</taxon>
        <taxon>Bacillati</taxon>
        <taxon>Bacillota</taxon>
        <taxon>Bacilli</taxon>
        <taxon>Bacillales</taxon>
        <taxon>Paenibacillaceae</taxon>
        <taxon>Thermobacillus</taxon>
    </lineage>
</organism>
<proteinExistence type="predicted"/>
<evidence type="ECO:0000313" key="2">
    <source>
        <dbReference type="Proteomes" id="UP000681526"/>
    </source>
</evidence>
<name>A0ABN7RW20_THEXY</name>
<dbReference type="EMBL" id="CAJRAY010000048">
    <property type="protein sequence ID" value="CAG5087069.1"/>
    <property type="molecule type" value="Genomic_DNA"/>
</dbReference>
<accession>A0ABN7RW20</accession>